<evidence type="ECO:0000256" key="9">
    <source>
        <dbReference type="RuleBase" id="RU003357"/>
    </source>
</evidence>
<dbReference type="Pfam" id="PF00593">
    <property type="entry name" value="TonB_dep_Rec_b-barrel"/>
    <property type="match status" value="1"/>
</dbReference>
<evidence type="ECO:0000256" key="2">
    <source>
        <dbReference type="ARBA" id="ARBA00022448"/>
    </source>
</evidence>
<dbReference type="InterPro" id="IPR036942">
    <property type="entry name" value="Beta-barrel_TonB_sf"/>
</dbReference>
<evidence type="ECO:0000256" key="3">
    <source>
        <dbReference type="ARBA" id="ARBA00022452"/>
    </source>
</evidence>
<comment type="subcellular location">
    <subcellularLocation>
        <location evidence="1 8">Cell outer membrane</location>
        <topology evidence="1 8">Multi-pass membrane protein</topology>
    </subcellularLocation>
</comment>
<name>A0A841HK28_9GAMM</name>
<dbReference type="GO" id="GO:0009279">
    <property type="term" value="C:cell outer membrane"/>
    <property type="evidence" value="ECO:0007669"/>
    <property type="project" value="UniProtKB-SubCell"/>
</dbReference>
<evidence type="ECO:0000256" key="8">
    <source>
        <dbReference type="PROSITE-ProRule" id="PRU01360"/>
    </source>
</evidence>
<keyword evidence="2 8" id="KW-0813">Transport</keyword>
<evidence type="ECO:0000313" key="15">
    <source>
        <dbReference type="Proteomes" id="UP000588068"/>
    </source>
</evidence>
<evidence type="ECO:0000256" key="4">
    <source>
        <dbReference type="ARBA" id="ARBA00022692"/>
    </source>
</evidence>
<evidence type="ECO:0000256" key="7">
    <source>
        <dbReference type="ARBA" id="ARBA00023237"/>
    </source>
</evidence>
<keyword evidence="6 8" id="KW-0472">Membrane</keyword>
<protein>
    <submittedName>
        <fullName evidence="14">Iron complex outermembrane receptor protein</fullName>
    </submittedName>
</protein>
<dbReference type="InterPro" id="IPR039426">
    <property type="entry name" value="TonB-dep_rcpt-like"/>
</dbReference>
<evidence type="ECO:0000256" key="1">
    <source>
        <dbReference type="ARBA" id="ARBA00004571"/>
    </source>
</evidence>
<keyword evidence="11" id="KW-0732">Signal</keyword>
<dbReference type="Gene3D" id="2.170.130.10">
    <property type="entry name" value="TonB-dependent receptor, plug domain"/>
    <property type="match status" value="1"/>
</dbReference>
<dbReference type="SUPFAM" id="SSF56935">
    <property type="entry name" value="Porins"/>
    <property type="match status" value="1"/>
</dbReference>
<feature type="chain" id="PRO_5032786151" evidence="11">
    <location>
        <begin position="28"/>
        <end position="993"/>
    </location>
</feature>
<dbReference type="InterPro" id="IPR012910">
    <property type="entry name" value="Plug_dom"/>
</dbReference>
<evidence type="ECO:0000256" key="10">
    <source>
        <dbReference type="SAM" id="MobiDB-lite"/>
    </source>
</evidence>
<dbReference type="Proteomes" id="UP000588068">
    <property type="component" value="Unassembled WGS sequence"/>
</dbReference>
<accession>A0A841HK28</accession>
<gene>
    <name evidence="14" type="ORF">HNQ60_001617</name>
</gene>
<keyword evidence="5 9" id="KW-0798">TonB box</keyword>
<evidence type="ECO:0000256" key="11">
    <source>
        <dbReference type="SAM" id="SignalP"/>
    </source>
</evidence>
<feature type="domain" description="TonB-dependent receptor plug" evidence="13">
    <location>
        <begin position="52"/>
        <end position="162"/>
    </location>
</feature>
<dbReference type="PROSITE" id="PS52016">
    <property type="entry name" value="TONB_DEPENDENT_REC_3"/>
    <property type="match status" value="1"/>
</dbReference>
<evidence type="ECO:0000256" key="5">
    <source>
        <dbReference type="ARBA" id="ARBA00023077"/>
    </source>
</evidence>
<keyword evidence="3 8" id="KW-1134">Transmembrane beta strand</keyword>
<sequence length="993" mass="107184">MSPSLRASIRRVLFAATGVVVAGSAFAQQTTQTSEIAEVVIVTGSYIKGTAEDAALPVEVISAEELEKQGAPSAIEMLKSTTVMNGIIGESNQFTSGRGQAAQGSAAINLRGFGSERTLTLLNGKRLASEDANLLPSSAIARVEILKDGGAVTYGSDAIGGVVNFITKERVDGLELAGDYRYIEDSDGDYTASITWGTSGERSDFYISGEYFHRSELMIRDREWALTSRAENPLGGWSTGSNPGAFRYLLATGPGTFAFSPTQFHDPSCAAFGGDVVSIDSPTTAANEGTQCQMQYTPWLNLVEEQNTYRLFTQYNLDISDSTRLHVEAFYAMTDVPEAKFTPSFTTTRRPTETATGPASGGALGLGNDNGLADPARTSLFYIPSNNPGFIAARAAGLTPVNAARGYIVLNQWRPFFAGGNPTFDNGPGEAEYERQQARFSAELTGELGSTAWAVSTTYAASEVTRRDLDISTGRLQYALRGLGGPNCDAAAAIANNTYGQNGCLWFNPFSNAVASNPVTGYENPGYNAAVINTPELIDWMQFWGEDVNEQRVLEVDAVLSGEMPLTLPGGAIGWAAGAQYRHNWTESSNNYYNDAATVPCPDTLLNGDVTCSPNESPYNFLATYSASKLDRGIYAVFSELSLPITDSFNAQIAARFEDYGDKGGSSFDPKVSLRWQATDWLALRGSAGTTFRAPPQTSLLPEEAIAFQSVLGSNRPVGTVGNPDLEPEEAFTWTAGFMLDVGNFRAIVDYWRFDIDKLLTVEPSAGIVNIVFPNFATGGATAPNNCATVDPVWLDAHFDFAGGVCDPNNVLKLTRASINGAGLVNDGIDMTFDYRFDNVLGGSMTVGTTATWINKYETETLMINGVVFQQGFDGAGQLNQGTTLYALPEWRAQGYVDFSIGNQNVRWTANFIDQYRDQRYVTNPALDSLVDSTILHNLTYRTNLPGDVTLLATVENIFDEEPSFALMELNYDPLTGNPLGRTFKIGVRKSFN</sequence>
<evidence type="ECO:0000256" key="6">
    <source>
        <dbReference type="ARBA" id="ARBA00023136"/>
    </source>
</evidence>
<dbReference type="PANTHER" id="PTHR47234:SF2">
    <property type="entry name" value="TONB-DEPENDENT RECEPTOR"/>
    <property type="match status" value="1"/>
</dbReference>
<feature type="domain" description="TonB-dependent receptor-like beta-barrel" evidence="12">
    <location>
        <begin position="421"/>
        <end position="958"/>
    </location>
</feature>
<feature type="region of interest" description="Disordered" evidence="10">
    <location>
        <begin position="342"/>
        <end position="365"/>
    </location>
</feature>
<comment type="caution">
    <text evidence="14">The sequence shown here is derived from an EMBL/GenBank/DDBJ whole genome shotgun (WGS) entry which is preliminary data.</text>
</comment>
<dbReference type="PANTHER" id="PTHR47234">
    <property type="match status" value="1"/>
</dbReference>
<keyword evidence="4 8" id="KW-0812">Transmembrane</keyword>
<keyword evidence="7 8" id="KW-0998">Cell outer membrane</keyword>
<dbReference type="RefSeq" id="WP_184330523.1">
    <property type="nucleotide sequence ID" value="NZ_JACHHZ010000002.1"/>
</dbReference>
<keyword evidence="14" id="KW-0675">Receptor</keyword>
<dbReference type="EMBL" id="JACHHZ010000002">
    <property type="protein sequence ID" value="MBB6092739.1"/>
    <property type="molecule type" value="Genomic_DNA"/>
</dbReference>
<dbReference type="InterPro" id="IPR000531">
    <property type="entry name" value="Beta-barrel_TonB"/>
</dbReference>
<dbReference type="InterPro" id="IPR037066">
    <property type="entry name" value="Plug_dom_sf"/>
</dbReference>
<feature type="signal peptide" evidence="11">
    <location>
        <begin position="1"/>
        <end position="27"/>
    </location>
</feature>
<dbReference type="Pfam" id="PF07715">
    <property type="entry name" value="Plug"/>
    <property type="match status" value="1"/>
</dbReference>
<dbReference type="Gene3D" id="2.40.170.20">
    <property type="entry name" value="TonB-dependent receptor, beta-barrel domain"/>
    <property type="match status" value="1"/>
</dbReference>
<proteinExistence type="inferred from homology"/>
<evidence type="ECO:0000259" key="12">
    <source>
        <dbReference type="Pfam" id="PF00593"/>
    </source>
</evidence>
<evidence type="ECO:0000313" key="14">
    <source>
        <dbReference type="EMBL" id="MBB6092739.1"/>
    </source>
</evidence>
<comment type="similarity">
    <text evidence="8 9">Belongs to the TonB-dependent receptor family.</text>
</comment>
<dbReference type="AlphaFoldDB" id="A0A841HK28"/>
<reference evidence="14 15" key="1">
    <citation type="submission" date="2020-08" db="EMBL/GenBank/DDBJ databases">
        <title>Genomic Encyclopedia of Type Strains, Phase IV (KMG-IV): sequencing the most valuable type-strain genomes for metagenomic binning, comparative biology and taxonomic classification.</title>
        <authorList>
            <person name="Goeker M."/>
        </authorList>
    </citation>
    <scope>NUCLEOTIDE SEQUENCE [LARGE SCALE GENOMIC DNA]</scope>
    <source>
        <strain evidence="14 15">DSM 26723</strain>
    </source>
</reference>
<organism evidence="14 15">
    <name type="scientific">Povalibacter uvarum</name>
    <dbReference type="NCBI Taxonomy" id="732238"/>
    <lineage>
        <taxon>Bacteria</taxon>
        <taxon>Pseudomonadati</taxon>
        <taxon>Pseudomonadota</taxon>
        <taxon>Gammaproteobacteria</taxon>
        <taxon>Steroidobacterales</taxon>
        <taxon>Steroidobacteraceae</taxon>
        <taxon>Povalibacter</taxon>
    </lineage>
</organism>
<keyword evidence="15" id="KW-1185">Reference proteome</keyword>
<evidence type="ECO:0000259" key="13">
    <source>
        <dbReference type="Pfam" id="PF07715"/>
    </source>
</evidence>
<feature type="compositionally biased region" description="Low complexity" evidence="10">
    <location>
        <begin position="342"/>
        <end position="356"/>
    </location>
</feature>